<evidence type="ECO:0000313" key="4">
    <source>
        <dbReference type="Proteomes" id="UP000701702"/>
    </source>
</evidence>
<dbReference type="PANTHER" id="PTHR45947">
    <property type="entry name" value="SULFOQUINOVOSYL TRANSFERASE SQD2"/>
    <property type="match status" value="1"/>
</dbReference>
<dbReference type="CDD" id="cd03801">
    <property type="entry name" value="GT4_PimA-like"/>
    <property type="match status" value="1"/>
</dbReference>
<dbReference type="Pfam" id="PF00534">
    <property type="entry name" value="Glycos_transf_1"/>
    <property type="match status" value="1"/>
</dbReference>
<dbReference type="SUPFAM" id="SSF53756">
    <property type="entry name" value="UDP-Glycosyltransferase/glycogen phosphorylase"/>
    <property type="match status" value="1"/>
</dbReference>
<dbReference type="GO" id="GO:0102710">
    <property type="term" value="F:D-inositol-3-phosphate glycosyltransferase activity"/>
    <property type="evidence" value="ECO:0007669"/>
    <property type="project" value="UniProtKB-EC"/>
</dbReference>
<evidence type="ECO:0000259" key="2">
    <source>
        <dbReference type="Pfam" id="PF13439"/>
    </source>
</evidence>
<dbReference type="InterPro" id="IPR050194">
    <property type="entry name" value="Glycosyltransferase_grp1"/>
</dbReference>
<comment type="caution">
    <text evidence="3">The sequence shown here is derived from an EMBL/GenBank/DDBJ whole genome shotgun (WGS) entry which is preliminary data.</text>
</comment>
<dbReference type="PANTHER" id="PTHR45947:SF13">
    <property type="entry name" value="TRANSFERASE"/>
    <property type="match status" value="1"/>
</dbReference>
<organism evidence="3 4">
    <name type="scientific">Cupriavidus pinatubonensis</name>
    <dbReference type="NCBI Taxonomy" id="248026"/>
    <lineage>
        <taxon>Bacteria</taxon>
        <taxon>Pseudomonadati</taxon>
        <taxon>Pseudomonadota</taxon>
        <taxon>Betaproteobacteria</taxon>
        <taxon>Burkholderiales</taxon>
        <taxon>Burkholderiaceae</taxon>
        <taxon>Cupriavidus</taxon>
    </lineage>
</organism>
<feature type="domain" description="Glycosyltransferase subfamily 4-like N-terminal" evidence="2">
    <location>
        <begin position="20"/>
        <end position="201"/>
    </location>
</feature>
<evidence type="ECO:0000259" key="1">
    <source>
        <dbReference type="Pfam" id="PF00534"/>
    </source>
</evidence>
<dbReference type="InterPro" id="IPR001296">
    <property type="entry name" value="Glyco_trans_1"/>
</dbReference>
<evidence type="ECO:0000313" key="3">
    <source>
        <dbReference type="EMBL" id="CAG9168802.1"/>
    </source>
</evidence>
<keyword evidence="3" id="KW-0328">Glycosyltransferase</keyword>
<dbReference type="InterPro" id="IPR028098">
    <property type="entry name" value="Glyco_trans_4-like_N"/>
</dbReference>
<dbReference type="EC" id="2.4.1.250" evidence="3"/>
<dbReference type="RefSeq" id="WP_224000907.1">
    <property type="nucleotide sequence ID" value="NZ_CAJZAF010000006.1"/>
</dbReference>
<protein>
    <submittedName>
        <fullName evidence="3">D-inositol-3-phosphate glycosyltransferase</fullName>
        <ecNumber evidence="3">2.4.1.250</ecNumber>
    </submittedName>
</protein>
<proteinExistence type="predicted"/>
<reference evidence="3 4" key="1">
    <citation type="submission" date="2021-08" db="EMBL/GenBank/DDBJ databases">
        <authorList>
            <person name="Peeters C."/>
        </authorList>
    </citation>
    <scope>NUCLEOTIDE SEQUENCE [LARGE SCALE GENOMIC DNA]</scope>
    <source>
        <strain evidence="3 4">LMG 23994</strain>
    </source>
</reference>
<accession>A0ABN7Y9F1</accession>
<gene>
    <name evidence="3" type="primary">mshA_1</name>
    <name evidence="3" type="ORF">LMG23994_01430</name>
</gene>
<dbReference type="Gene3D" id="3.40.50.2000">
    <property type="entry name" value="Glycogen Phosphorylase B"/>
    <property type="match status" value="2"/>
</dbReference>
<sequence>MSERILVVHNAYQQRGGEDAVVEAEIELLRSNGHEVATLFECNDDLNAMPKLEAAQRTFWSYTSQKKFETILKAFKPHVLHAHNTFPLISPSIFWSAHKYGIPVIQTLHNFRLHCPQATYLRNGVICEDCLGSIPWRAAVHGCYRESRLQSGVLAAMQTFHRAIGTWSDKVTRYIALNNFCRNKFIEGGLPADRIRVKPNFCEFPPPAHEDRSGFLFVGRLSQEKGIATLRSAARLEAIPINVIGDGPEKDSLADIPSLACLGKLPPQDVRQHMCRAEALVMPSNCYEGFPMVIVEAFAAGLPVIASRLGSMLELVEEGSTGLLFEAGNAEDLAAKMRWAAQNPERMREMGRKARATYEPLYSAKRNYQHLIGIYREAIESKRKERTVAI</sequence>
<name>A0ABN7Y9F1_9BURK</name>
<dbReference type="Proteomes" id="UP000701702">
    <property type="component" value="Unassembled WGS sequence"/>
</dbReference>
<feature type="domain" description="Glycosyl transferase family 1" evidence="1">
    <location>
        <begin position="209"/>
        <end position="356"/>
    </location>
</feature>
<dbReference type="Pfam" id="PF13439">
    <property type="entry name" value="Glyco_transf_4"/>
    <property type="match status" value="1"/>
</dbReference>
<dbReference type="EMBL" id="CAJZAF010000006">
    <property type="protein sequence ID" value="CAG9168802.1"/>
    <property type="molecule type" value="Genomic_DNA"/>
</dbReference>
<keyword evidence="4" id="KW-1185">Reference proteome</keyword>
<keyword evidence="3" id="KW-0808">Transferase</keyword>